<dbReference type="Proteomes" id="UP000054783">
    <property type="component" value="Unassembled WGS sequence"/>
</dbReference>
<feature type="compositionally biased region" description="Basic and acidic residues" evidence="1">
    <location>
        <begin position="56"/>
        <end position="98"/>
    </location>
</feature>
<dbReference type="EMBL" id="JYDQ01000053">
    <property type="protein sequence ID" value="KRY17993.1"/>
    <property type="molecule type" value="Genomic_DNA"/>
</dbReference>
<accession>A0A0V1A030</accession>
<dbReference type="EMBL" id="JYDQ01000053">
    <property type="protein sequence ID" value="KRY17940.1"/>
    <property type="molecule type" value="Genomic_DNA"/>
</dbReference>
<protein>
    <submittedName>
        <fullName evidence="2">Uncharacterized protein</fullName>
    </submittedName>
</protein>
<organism evidence="2 4">
    <name type="scientific">Trichinella patagoniensis</name>
    <dbReference type="NCBI Taxonomy" id="990121"/>
    <lineage>
        <taxon>Eukaryota</taxon>
        <taxon>Metazoa</taxon>
        <taxon>Ecdysozoa</taxon>
        <taxon>Nematoda</taxon>
        <taxon>Enoplea</taxon>
        <taxon>Dorylaimia</taxon>
        <taxon>Trichinellida</taxon>
        <taxon>Trichinellidae</taxon>
        <taxon>Trichinella</taxon>
    </lineage>
</organism>
<keyword evidence="4" id="KW-1185">Reference proteome</keyword>
<gene>
    <name evidence="2" type="ORF">T12_14506</name>
    <name evidence="3" type="ORF">T12_7165</name>
</gene>
<comment type="caution">
    <text evidence="2">The sequence shown here is derived from an EMBL/GenBank/DDBJ whole genome shotgun (WGS) entry which is preliminary data.</text>
</comment>
<evidence type="ECO:0000256" key="1">
    <source>
        <dbReference type="SAM" id="MobiDB-lite"/>
    </source>
</evidence>
<evidence type="ECO:0000313" key="4">
    <source>
        <dbReference type="Proteomes" id="UP000054783"/>
    </source>
</evidence>
<name>A0A0V1A030_9BILA</name>
<sequence>MAQNASSVEVSNDLPEYSEYVVRALHQITSMTTVEREKSAEHVEAEIHQITSMTTVEREKSAEHVEADETRNSEVGDWTRQKKFDVKSEASKEELPLR</sequence>
<dbReference type="STRING" id="990121.A0A0V1A030"/>
<dbReference type="AlphaFoldDB" id="A0A0V1A030"/>
<proteinExistence type="predicted"/>
<evidence type="ECO:0000313" key="3">
    <source>
        <dbReference type="EMBL" id="KRY17993.1"/>
    </source>
</evidence>
<evidence type="ECO:0000313" key="2">
    <source>
        <dbReference type="EMBL" id="KRY17940.1"/>
    </source>
</evidence>
<reference evidence="2 4" key="1">
    <citation type="submission" date="2015-01" db="EMBL/GenBank/DDBJ databases">
        <title>Evolution of Trichinella species and genotypes.</title>
        <authorList>
            <person name="Korhonen P.K."/>
            <person name="Edoardo P."/>
            <person name="Giuseppe L.R."/>
            <person name="Gasser R.B."/>
        </authorList>
    </citation>
    <scope>NUCLEOTIDE SEQUENCE [LARGE SCALE GENOMIC DNA]</scope>
    <source>
        <strain evidence="2">ISS2496</strain>
    </source>
</reference>
<feature type="region of interest" description="Disordered" evidence="1">
    <location>
        <begin position="52"/>
        <end position="98"/>
    </location>
</feature>